<evidence type="ECO:0008006" key="3">
    <source>
        <dbReference type="Google" id="ProtNLM"/>
    </source>
</evidence>
<dbReference type="RefSeq" id="WP_152063124.1">
    <property type="nucleotide sequence ID" value="NZ_CABWIC010000007.1"/>
</dbReference>
<proteinExistence type="predicted"/>
<reference evidence="1 2" key="1">
    <citation type="submission" date="2019-10" db="EMBL/GenBank/DDBJ databases">
        <authorList>
            <person name="Wolf R A."/>
        </authorList>
    </citation>
    <scope>NUCLEOTIDE SEQUENCE [LARGE SCALE GENOMIC DNA]</scope>
    <source>
        <strain evidence="1">Collinsella_intestinalis_DSM_13632</strain>
    </source>
</reference>
<evidence type="ECO:0000313" key="2">
    <source>
        <dbReference type="Proteomes" id="UP000405524"/>
    </source>
</evidence>
<dbReference type="AlphaFoldDB" id="A0A5K1ISS1"/>
<evidence type="ECO:0000313" key="1">
    <source>
        <dbReference type="EMBL" id="VWL91680.1"/>
    </source>
</evidence>
<dbReference type="OrthoDB" id="3197208at2"/>
<organism evidence="1 2">
    <name type="scientific">Collinsella intestinalis</name>
    <dbReference type="NCBI Taxonomy" id="147207"/>
    <lineage>
        <taxon>Bacteria</taxon>
        <taxon>Bacillati</taxon>
        <taxon>Actinomycetota</taxon>
        <taxon>Coriobacteriia</taxon>
        <taxon>Coriobacteriales</taxon>
        <taxon>Coriobacteriaceae</taxon>
        <taxon>Collinsella</taxon>
    </lineage>
</organism>
<dbReference type="Proteomes" id="UP000405524">
    <property type="component" value="Unassembled WGS sequence"/>
</dbReference>
<sequence length="351" mass="36766">MSVNPSIAFAAVALQTDRDTAAETPKYLHGLTGGTPYAVSKSTASRAVSCGNRAASNARVESIEANPTVNTLCYPDVFPLYLYAALGAIKSSPDSTAGAGYHKHVITMGADLPYLTLWGQLDKGIGKTVGCRVGNLQITASGNDYLDAAISLMGIDSKFGLSEIPGALKASCYDGQFITTDCEFKLDTASADPKVALVSEASFTIENNAAAQSSLGRAMPRDIGIGQLAAGVSVTTIPDDFKQFQKMLTGSESATDVSSKVVFGSVYAKFVLDSDAKQYIEIKYDHVPFSAEFPEADPEGNEATIQFTCDSAIVRDAKSSPVTITVVNKVENYAGAAAAAMFTAKAPKASK</sequence>
<gene>
    <name evidence="1" type="ORF">JKKLCJKK_00391</name>
</gene>
<protein>
    <recommendedName>
        <fullName evidence="3">Phage tail protein</fullName>
    </recommendedName>
</protein>
<dbReference type="GeneID" id="77465381"/>
<name>A0A5K1ISS1_9ACTN</name>
<dbReference type="Pfam" id="PF18906">
    <property type="entry name" value="Phage_tube_2"/>
    <property type="match status" value="1"/>
</dbReference>
<dbReference type="EMBL" id="CABWIC010000007">
    <property type="protein sequence ID" value="VWL91680.1"/>
    <property type="molecule type" value="Genomic_DNA"/>
</dbReference>
<dbReference type="InterPro" id="IPR044000">
    <property type="entry name" value="Phage_tube_2"/>
</dbReference>
<accession>A0A5K1ISS1</accession>